<evidence type="ECO:0000313" key="6">
    <source>
        <dbReference type="EMBL" id="QSI77970.1"/>
    </source>
</evidence>
<dbReference type="PRINTS" id="PR01011">
    <property type="entry name" value="GLUTPROXDASE"/>
</dbReference>
<evidence type="ECO:0000256" key="5">
    <source>
        <dbReference type="SAM" id="SignalP"/>
    </source>
</evidence>
<dbReference type="PANTHER" id="PTHR11592">
    <property type="entry name" value="GLUTATHIONE PEROXIDASE"/>
    <property type="match status" value="1"/>
</dbReference>
<reference evidence="6 7" key="1">
    <citation type="submission" date="2021-02" db="EMBL/GenBank/DDBJ databases">
        <title>Niveibacterium changnyeongensis HC41.</title>
        <authorList>
            <person name="Kang M."/>
        </authorList>
    </citation>
    <scope>NUCLEOTIDE SEQUENCE [LARGE SCALE GENOMIC DNA]</scope>
    <source>
        <strain evidence="6 7">HC41</strain>
    </source>
</reference>
<feature type="chain" id="PRO_5047388141" description="Glutathione peroxidase" evidence="5">
    <location>
        <begin position="22"/>
        <end position="184"/>
    </location>
</feature>
<accession>A0ABX7M899</accession>
<proteinExistence type="inferred from homology"/>
<dbReference type="InterPro" id="IPR029759">
    <property type="entry name" value="GPX_AS"/>
</dbReference>
<comment type="similarity">
    <text evidence="1 4">Belongs to the glutathione peroxidase family.</text>
</comment>
<dbReference type="SUPFAM" id="SSF52833">
    <property type="entry name" value="Thioredoxin-like"/>
    <property type="match status" value="1"/>
</dbReference>
<keyword evidence="2 4" id="KW-0575">Peroxidase</keyword>
<keyword evidence="3 4" id="KW-0560">Oxidoreductase</keyword>
<evidence type="ECO:0000256" key="1">
    <source>
        <dbReference type="ARBA" id="ARBA00006926"/>
    </source>
</evidence>
<sequence>MNRFRFQVLALLLMLPGIASAAATCSPLLDHRFKRLSGSETFSMCDYAGKVLLVVNTASFCGNTPQYEGLERLYQKYSGRGLVVVGFPSNDFGQQEPGSEKEIAEFCKMTYGVKFPMAAKTSVVGAAAHPFYRQLAKSTGAAPSWNFHKYLIDRSGNRVVSFDSGMQPESPAIVAKIESLLAAP</sequence>
<evidence type="ECO:0000256" key="4">
    <source>
        <dbReference type="RuleBase" id="RU000499"/>
    </source>
</evidence>
<keyword evidence="7" id="KW-1185">Reference proteome</keyword>
<evidence type="ECO:0000256" key="2">
    <source>
        <dbReference type="ARBA" id="ARBA00022559"/>
    </source>
</evidence>
<dbReference type="CDD" id="cd00340">
    <property type="entry name" value="GSH_Peroxidase"/>
    <property type="match status" value="1"/>
</dbReference>
<dbReference type="RefSeq" id="WP_206255232.1">
    <property type="nucleotide sequence ID" value="NZ_CP071060.1"/>
</dbReference>
<dbReference type="PANTHER" id="PTHR11592:SF78">
    <property type="entry name" value="GLUTATHIONE PEROXIDASE"/>
    <property type="match status" value="1"/>
</dbReference>
<evidence type="ECO:0000256" key="3">
    <source>
        <dbReference type="ARBA" id="ARBA00023002"/>
    </source>
</evidence>
<keyword evidence="5" id="KW-0732">Signal</keyword>
<dbReference type="EMBL" id="CP071060">
    <property type="protein sequence ID" value="QSI77970.1"/>
    <property type="molecule type" value="Genomic_DNA"/>
</dbReference>
<dbReference type="PROSITE" id="PS00460">
    <property type="entry name" value="GLUTATHIONE_PEROXID_1"/>
    <property type="match status" value="1"/>
</dbReference>
<dbReference type="Gene3D" id="3.40.30.10">
    <property type="entry name" value="Glutaredoxin"/>
    <property type="match status" value="1"/>
</dbReference>
<evidence type="ECO:0000313" key="7">
    <source>
        <dbReference type="Proteomes" id="UP000663570"/>
    </source>
</evidence>
<protein>
    <recommendedName>
        <fullName evidence="4">Glutathione peroxidase</fullName>
    </recommendedName>
</protein>
<dbReference type="PROSITE" id="PS51355">
    <property type="entry name" value="GLUTATHIONE_PEROXID_3"/>
    <property type="match status" value="1"/>
</dbReference>
<dbReference type="InterPro" id="IPR000889">
    <property type="entry name" value="Glutathione_peroxidase"/>
</dbReference>
<feature type="signal peptide" evidence="5">
    <location>
        <begin position="1"/>
        <end position="21"/>
    </location>
</feature>
<dbReference type="Pfam" id="PF00255">
    <property type="entry name" value="GSHPx"/>
    <property type="match status" value="1"/>
</dbReference>
<name>A0ABX7M899_9RHOO</name>
<dbReference type="PIRSF" id="PIRSF000303">
    <property type="entry name" value="Glutathion_perox"/>
    <property type="match status" value="1"/>
</dbReference>
<dbReference type="Proteomes" id="UP000663570">
    <property type="component" value="Chromosome"/>
</dbReference>
<dbReference type="GO" id="GO:0004601">
    <property type="term" value="F:peroxidase activity"/>
    <property type="evidence" value="ECO:0007669"/>
    <property type="project" value="UniProtKB-KW"/>
</dbReference>
<dbReference type="InterPro" id="IPR036249">
    <property type="entry name" value="Thioredoxin-like_sf"/>
</dbReference>
<organism evidence="6 7">
    <name type="scientific">Niveibacterium microcysteis</name>
    <dbReference type="NCBI Taxonomy" id="2811415"/>
    <lineage>
        <taxon>Bacteria</taxon>
        <taxon>Pseudomonadati</taxon>
        <taxon>Pseudomonadota</taxon>
        <taxon>Betaproteobacteria</taxon>
        <taxon>Rhodocyclales</taxon>
        <taxon>Rhodocyclaceae</taxon>
        <taxon>Niveibacterium</taxon>
    </lineage>
</organism>
<gene>
    <name evidence="6" type="ORF">JY500_04825</name>
</gene>